<name>A0A4Q5M330_9BACT</name>
<dbReference type="Proteomes" id="UP000293162">
    <property type="component" value="Unassembled WGS sequence"/>
</dbReference>
<dbReference type="RefSeq" id="WP_130020016.1">
    <property type="nucleotide sequence ID" value="NZ_SEWF01000006.1"/>
</dbReference>
<keyword evidence="3" id="KW-1185">Reference proteome</keyword>
<reference evidence="2 3" key="1">
    <citation type="submission" date="2019-02" db="EMBL/GenBank/DDBJ databases">
        <title>Bacterial novel species Emticicia sp. 17J42-9 isolated from soil.</title>
        <authorList>
            <person name="Jung H.-Y."/>
        </authorList>
    </citation>
    <scope>NUCLEOTIDE SEQUENCE [LARGE SCALE GENOMIC DNA]</scope>
    <source>
        <strain evidence="2 3">17J42-9</strain>
    </source>
</reference>
<accession>A0A4Q5M330</accession>
<organism evidence="2 3">
    <name type="scientific">Emticicia agri</name>
    <dbReference type="NCBI Taxonomy" id="2492393"/>
    <lineage>
        <taxon>Bacteria</taxon>
        <taxon>Pseudomonadati</taxon>
        <taxon>Bacteroidota</taxon>
        <taxon>Cytophagia</taxon>
        <taxon>Cytophagales</taxon>
        <taxon>Leadbetterellaceae</taxon>
        <taxon>Emticicia</taxon>
    </lineage>
</organism>
<dbReference type="AlphaFoldDB" id="A0A4Q5M330"/>
<comment type="caution">
    <text evidence="2">The sequence shown here is derived from an EMBL/GenBank/DDBJ whole genome shotgun (WGS) entry which is preliminary data.</text>
</comment>
<sequence>MNARRLKYTALLTLLYVNVTFAQYAYQDEWYQNPLGFRPLNLHTSMAFFVPAVVVGASVLLTKKKN</sequence>
<evidence type="ECO:0000313" key="2">
    <source>
        <dbReference type="EMBL" id="RYU96682.1"/>
    </source>
</evidence>
<feature type="transmembrane region" description="Helical" evidence="1">
    <location>
        <begin position="46"/>
        <end position="62"/>
    </location>
</feature>
<evidence type="ECO:0000256" key="1">
    <source>
        <dbReference type="SAM" id="Phobius"/>
    </source>
</evidence>
<keyword evidence="1" id="KW-0812">Transmembrane</keyword>
<keyword evidence="1" id="KW-1133">Transmembrane helix</keyword>
<evidence type="ECO:0000313" key="3">
    <source>
        <dbReference type="Proteomes" id="UP000293162"/>
    </source>
</evidence>
<dbReference type="EMBL" id="SEWF01000006">
    <property type="protein sequence ID" value="RYU96682.1"/>
    <property type="molecule type" value="Genomic_DNA"/>
</dbReference>
<keyword evidence="1" id="KW-0472">Membrane</keyword>
<protein>
    <submittedName>
        <fullName evidence="2">Uncharacterized protein</fullName>
    </submittedName>
</protein>
<proteinExistence type="predicted"/>
<gene>
    <name evidence="2" type="ORF">EWM59_05905</name>
</gene>